<reference evidence="1 2" key="1">
    <citation type="journal article" date="2014" name="PLoS Genet.">
        <title>Phylogenetically driven sequencing of extremely halophilic archaea reveals strategies for static and dynamic osmo-response.</title>
        <authorList>
            <person name="Becker E.A."/>
            <person name="Seitzer P.M."/>
            <person name="Tritt A."/>
            <person name="Larsen D."/>
            <person name="Krusor M."/>
            <person name="Yao A.I."/>
            <person name="Wu D."/>
            <person name="Madern D."/>
            <person name="Eisen J.A."/>
            <person name="Darling A.E."/>
            <person name="Facciotti M.T."/>
        </authorList>
    </citation>
    <scope>NUCLEOTIDE SEQUENCE [LARGE SCALE GENOMIC DNA]</scope>
    <source>
        <strain evidence="1 2">DSM 3751</strain>
    </source>
</reference>
<organism evidence="1 2">
    <name type="scientific">Natrinema pallidum DSM 3751</name>
    <dbReference type="NCBI Taxonomy" id="1227495"/>
    <lineage>
        <taxon>Archaea</taxon>
        <taxon>Methanobacteriati</taxon>
        <taxon>Methanobacteriota</taxon>
        <taxon>Stenosarchaea group</taxon>
        <taxon>Halobacteria</taxon>
        <taxon>Halobacteriales</taxon>
        <taxon>Natrialbaceae</taxon>
        <taxon>Natrinema</taxon>
    </lineage>
</organism>
<dbReference type="SUPFAM" id="SSF48208">
    <property type="entry name" value="Six-hairpin glycosidases"/>
    <property type="match status" value="1"/>
</dbReference>
<dbReference type="InterPro" id="IPR008928">
    <property type="entry name" value="6-hairpin_glycosidase_sf"/>
</dbReference>
<protein>
    <recommendedName>
        <fullName evidence="3">Agl cluster protein AglQ</fullName>
    </recommendedName>
</protein>
<dbReference type="AlphaFoldDB" id="L9YST4"/>
<proteinExistence type="predicted"/>
<dbReference type="eggNOG" id="arCOG09256">
    <property type="taxonomic scope" value="Archaea"/>
</dbReference>
<name>L9YST4_9EURY</name>
<dbReference type="EMBL" id="AOII01000074">
    <property type="protein sequence ID" value="ELY75968.1"/>
    <property type="molecule type" value="Genomic_DNA"/>
</dbReference>
<evidence type="ECO:0000313" key="2">
    <source>
        <dbReference type="Proteomes" id="UP000011618"/>
    </source>
</evidence>
<evidence type="ECO:0000313" key="1">
    <source>
        <dbReference type="EMBL" id="ELY75968.1"/>
    </source>
</evidence>
<dbReference type="RefSeq" id="WP_006186104.1">
    <property type="nucleotide sequence ID" value="NZ_AOII01000074.1"/>
</dbReference>
<accession>L9YST4</accession>
<dbReference type="GO" id="GO:0005975">
    <property type="term" value="P:carbohydrate metabolic process"/>
    <property type="evidence" value="ECO:0007669"/>
    <property type="project" value="InterPro"/>
</dbReference>
<sequence>MSEFGTHSEDELPTLHAILERSARSALDFQQQDGSFPAGRNYTYDEPETPVRTTAHWILTLSKVYDITGDDEFKRAANAAVDFLLGSEARPHDYTFHCRNASGKDKCNGLVGQSTPIEALIQAGDLLNRQDAIETAEEVFLLHPFDDRLGLWERVEINGDILSSDRTLNHQLLFAARSAKLATRSTLVAERITRFLTRLETNMRLHPDGLIKHYVRPSPTDTIKTVVQRPRHYEMVLNELVFHYYSRSDERRRKERGYHTVNLSALSQLKQSFESHSLWRTGTIDRSLAFLVENKANIISKENTKHGSILPGIETAKIVDSFTDSDTTQIAQLVSRDLCRYLNWDSYLLQSAELDKHNQMALISELTKLPNIRIEC</sequence>
<comment type="caution">
    <text evidence="1">The sequence shown here is derived from an EMBL/GenBank/DDBJ whole genome shotgun (WGS) entry which is preliminary data.</text>
</comment>
<dbReference type="OrthoDB" id="197991at2157"/>
<dbReference type="Proteomes" id="UP000011618">
    <property type="component" value="Unassembled WGS sequence"/>
</dbReference>
<gene>
    <name evidence="1" type="ORF">C487_12733</name>
</gene>
<evidence type="ECO:0008006" key="3">
    <source>
        <dbReference type="Google" id="ProtNLM"/>
    </source>
</evidence>